<organism evidence="4 16">
    <name type="scientific">Vibrio parahaemolyticus</name>
    <dbReference type="NCBI Taxonomy" id="670"/>
    <lineage>
        <taxon>Bacteria</taxon>
        <taxon>Pseudomonadati</taxon>
        <taxon>Pseudomonadota</taxon>
        <taxon>Gammaproteobacteria</taxon>
        <taxon>Vibrionales</taxon>
        <taxon>Vibrionaceae</taxon>
        <taxon>Vibrio</taxon>
    </lineage>
</organism>
<proteinExistence type="predicted"/>
<reference evidence="9 13" key="5">
    <citation type="submission" date="2019-08" db="EMBL/GenBank/DDBJ databases">
        <title>Emerging of two pre-pandemic pathogenic O4:KUT lineages of Vibrio parahaemolyticus in coastal eastern China.</title>
        <authorList>
            <person name="Yu H."/>
        </authorList>
    </citation>
    <scope>NUCLEOTIDE SEQUENCE [LARGE SCALE GENOMIC DNA]</scope>
    <source>
        <strain evidence="9 13">HZ17-383</strain>
    </source>
</reference>
<evidence type="ECO:0000256" key="1">
    <source>
        <dbReference type="SAM" id="SignalP"/>
    </source>
</evidence>
<dbReference type="EMBL" id="DACQKT010000002">
    <property type="protein sequence ID" value="HAS6676255.1"/>
    <property type="molecule type" value="Genomic_DNA"/>
</dbReference>
<feature type="signal peptide" evidence="1">
    <location>
        <begin position="1"/>
        <end position="22"/>
    </location>
</feature>
<dbReference type="Proteomes" id="UP000214596">
    <property type="component" value="Unassembled WGS sequence"/>
</dbReference>
<reference evidence="10" key="8">
    <citation type="submission" date="2022-05" db="EMBL/GenBank/DDBJ databases">
        <title>Megaplasmid of Vibrio parahaemolyticus.</title>
        <authorList>
            <person name="Strauch E."/>
            <person name="Borowiak M."/>
        </authorList>
    </citation>
    <scope>NUCLEOTIDE SEQUENCE</scope>
    <source>
        <strain evidence="10">16-VB00198</strain>
    </source>
</reference>
<dbReference type="EMBL" id="CP034299">
    <property type="protein sequence ID" value="QHH12284.1"/>
    <property type="molecule type" value="Genomic_DNA"/>
</dbReference>
<dbReference type="Proteomes" id="UP000321504">
    <property type="component" value="Unassembled WGS sequence"/>
</dbReference>
<evidence type="ECO:0000259" key="2">
    <source>
        <dbReference type="Pfam" id="PF13590"/>
    </source>
</evidence>
<evidence type="ECO:0000313" key="8">
    <source>
        <dbReference type="EMBL" id="QHH12284.1"/>
    </source>
</evidence>
<dbReference type="OrthoDB" id="329837at2"/>
<dbReference type="AlphaFoldDB" id="A0A072EZ68"/>
<dbReference type="Proteomes" id="UP000856022">
    <property type="component" value="Unassembled WGS sequence"/>
</dbReference>
<dbReference type="Pfam" id="PF13590">
    <property type="entry name" value="DUF4136"/>
    <property type="match status" value="1"/>
</dbReference>
<evidence type="ECO:0000313" key="11">
    <source>
        <dbReference type="Proteomes" id="UP000191946"/>
    </source>
</evidence>
<evidence type="ECO:0000313" key="13">
    <source>
        <dbReference type="Proteomes" id="UP000321504"/>
    </source>
</evidence>
<sequence length="172" mass="18955">MWKTVTIGAMALLMAACTTVTTDVDKQADFASYKTFDFGTQNDAPASIDGRRIEQGLAAQLESKGLSRVASGGDLYVHHDIVEESELVSSGSSFSVGYGWNSFGVITSSPERYKERKYGKLVVELVDSKANQVVWKGVSSRKLTESMSTEKRENLITEEVAKMFENYPYGKN</sequence>
<protein>
    <submittedName>
        <fullName evidence="4">DUF4136 domain-containing protein</fullName>
    </submittedName>
</protein>
<evidence type="ECO:0000313" key="3">
    <source>
        <dbReference type="EMBL" id="HAS6676255.1"/>
    </source>
</evidence>
<dbReference type="OMA" id="WLIVENR"/>
<evidence type="ECO:0000313" key="5">
    <source>
        <dbReference type="EMBL" id="NMU87635.1"/>
    </source>
</evidence>
<evidence type="ECO:0000313" key="4">
    <source>
        <dbReference type="EMBL" id="NMU26312.1"/>
    </source>
</evidence>
<reference evidence="3" key="6">
    <citation type="submission" date="2019-12" db="EMBL/GenBank/DDBJ databases">
        <authorList>
            <consortium name="NCBI Pathogen Detection Project"/>
        </authorList>
    </citation>
    <scope>NUCLEOTIDE SEQUENCE</scope>
    <source>
        <strain evidence="3">1930</strain>
    </source>
</reference>
<evidence type="ECO:0000313" key="9">
    <source>
        <dbReference type="EMBL" id="TXN17853.1"/>
    </source>
</evidence>
<feature type="domain" description="DUF4136" evidence="2">
    <location>
        <begin position="20"/>
        <end position="169"/>
    </location>
</feature>
<keyword evidence="1" id="KW-0732">Signal</keyword>
<dbReference type="EMBL" id="NIXT01000592">
    <property type="protein sequence ID" value="OXE32627.1"/>
    <property type="molecule type" value="Genomic_DNA"/>
</dbReference>
<evidence type="ECO:0000313" key="15">
    <source>
        <dbReference type="Proteomes" id="UP000518904"/>
    </source>
</evidence>
<evidence type="ECO:0000313" key="6">
    <source>
        <dbReference type="EMBL" id="OQJ98743.1"/>
    </source>
</evidence>
<feature type="chain" id="PRO_5015027835" evidence="1">
    <location>
        <begin position="23"/>
        <end position="172"/>
    </location>
</feature>
<dbReference type="Gene3D" id="3.30.160.670">
    <property type="match status" value="1"/>
</dbReference>
<evidence type="ECO:0000313" key="12">
    <source>
        <dbReference type="Proteomes" id="UP000214596"/>
    </source>
</evidence>
<dbReference type="EMBL" id="JABCLD010001111">
    <property type="protein sequence ID" value="NMU26312.1"/>
    <property type="molecule type" value="Genomic_DNA"/>
</dbReference>
<dbReference type="EMBL" id="LHQV01000015">
    <property type="protein sequence ID" value="OQJ98743.1"/>
    <property type="molecule type" value="Genomic_DNA"/>
</dbReference>
<dbReference type="Proteomes" id="UP000464718">
    <property type="component" value="Chromosome ii"/>
</dbReference>
<dbReference type="InterPro" id="IPR025411">
    <property type="entry name" value="DUF4136"/>
</dbReference>
<dbReference type="PROSITE" id="PS51257">
    <property type="entry name" value="PROKAR_LIPOPROTEIN"/>
    <property type="match status" value="1"/>
</dbReference>
<dbReference type="EMBL" id="CP097356">
    <property type="protein sequence ID" value="UYV28821.1"/>
    <property type="molecule type" value="Genomic_DNA"/>
</dbReference>
<accession>A0A072EZ68</accession>
<dbReference type="RefSeq" id="WP_005463686.1">
    <property type="nucleotide sequence ID" value="NZ_CABMHD010000003.1"/>
</dbReference>
<dbReference type="EMBL" id="JABCLB010002723">
    <property type="protein sequence ID" value="NMU87635.1"/>
    <property type="molecule type" value="Genomic_DNA"/>
</dbReference>
<dbReference type="GeneID" id="1191791"/>
<dbReference type="Proteomes" id="UP000191946">
    <property type="component" value="Unassembled WGS sequence"/>
</dbReference>
<dbReference type="Proteomes" id="UP001163036">
    <property type="component" value="Chromosome 2"/>
</dbReference>
<dbReference type="EMBL" id="VRMQ01000001">
    <property type="protein sequence ID" value="TXN17853.1"/>
    <property type="molecule type" value="Genomic_DNA"/>
</dbReference>
<evidence type="ECO:0000313" key="16">
    <source>
        <dbReference type="Proteomes" id="UP000555836"/>
    </source>
</evidence>
<evidence type="ECO:0000313" key="14">
    <source>
        <dbReference type="Proteomes" id="UP000464718"/>
    </source>
</evidence>
<dbReference type="STRING" id="670.ACZ92_22470"/>
<reference evidence="15 16" key="7">
    <citation type="submission" date="2020-04" db="EMBL/GenBank/DDBJ databases">
        <title>Whole-genome sequencing of Vibrio spp. from China reveals different genetic environments of blaCTX-M-14 among diverse lineages.</title>
        <authorList>
            <person name="Zheng Z."/>
            <person name="Ye L."/>
            <person name="Chen S."/>
        </authorList>
    </citation>
    <scope>NUCLEOTIDE SEQUENCE [LARGE SCALE GENOMIC DNA]</scope>
    <source>
        <strain evidence="5 15">Vb0551</strain>
        <strain evidence="4 16">Vb0574</strain>
    </source>
</reference>
<evidence type="ECO:0000313" key="10">
    <source>
        <dbReference type="EMBL" id="UYV28821.1"/>
    </source>
</evidence>
<evidence type="ECO:0000313" key="7">
    <source>
        <dbReference type="EMBL" id="OXE32627.1"/>
    </source>
</evidence>
<reference evidence="7 12" key="2">
    <citation type="journal article" date="2017" name="Appl. Environ. Microbiol.">
        <title>Parallel evolution of two clades of a major Atlantic endemic Vibrio parahaemolyticus pathogen lineage by independent acquisition of related pathogenicity islands.</title>
        <authorList>
            <person name="Xu F."/>
            <person name="Gonzalez-Escalona N."/>
            <person name="Drees K.P."/>
            <person name="Sebra R.P."/>
            <person name="Cooper V.S."/>
            <person name="Jones S.H."/>
            <person name="Whistler C.A."/>
        </authorList>
    </citation>
    <scope>NUCLEOTIDE SEQUENCE [LARGE SCALE GENOMIC DNA]</scope>
    <source>
        <strain evidence="7 12">MAVP-3</strain>
    </source>
</reference>
<reference evidence="6 11" key="1">
    <citation type="submission" date="2015-08" db="EMBL/GenBank/DDBJ databases">
        <title>Draft Genome Sequences of Vibrio parahaemolyticus Strains.</title>
        <authorList>
            <person name="Gonzalez-Escalona N."/>
            <person name="DePaola A."/>
        </authorList>
    </citation>
    <scope>NUCLEOTIDE SEQUENCE [LARGE SCALE GENOMIC DNA]</scope>
    <source>
        <strain evidence="6 11">CFSAN001621</strain>
    </source>
</reference>
<gene>
    <name evidence="6" type="ORF">AKG60_11925</name>
    <name evidence="7" type="ORF">CA163_11740</name>
    <name evidence="8" type="ORF">EHC69_23700</name>
    <name evidence="9" type="ORF">FVP01_02370</name>
    <name evidence="5" type="ORF">HKB16_32825</name>
    <name evidence="4" type="ORF">HKB21_11810</name>
    <name evidence="3" type="ORF">I7278_05460</name>
    <name evidence="10" type="ORF">M5598_16515</name>
</gene>
<name>A0A072EZ68_VIBPH</name>
<reference evidence="3" key="3">
    <citation type="journal article" date="2018" name="Genome Biol.">
        <title>SKESA: strategic k-mer extension for scrupulous assemblies.</title>
        <authorList>
            <person name="Souvorov A."/>
            <person name="Agarwala R."/>
            <person name="Lipman D.J."/>
        </authorList>
    </citation>
    <scope>NUCLEOTIDE SEQUENCE</scope>
    <source>
        <strain evidence="3">1930</strain>
    </source>
</reference>
<dbReference type="Proteomes" id="UP000555836">
    <property type="component" value="Unassembled WGS sequence"/>
</dbReference>
<keyword evidence="11" id="KW-1185">Reference proteome</keyword>
<reference evidence="8 14" key="4">
    <citation type="submission" date="2018-12" db="EMBL/GenBank/DDBJ databases">
        <title>Genomic insights into the evolutionary origins and pathogenicity of five Vibrio parahaemolyticus strains isolated from the shrimp with acute hepatopancreatic necrosis disease (AHPND).</title>
        <authorList>
            <person name="Yang Q."/>
            <person name="Dong X."/>
            <person name="Xie G."/>
            <person name="Fu S."/>
            <person name="Zou P."/>
            <person name="Sun J."/>
            <person name="Wang Y."/>
            <person name="Huang J."/>
        </authorList>
    </citation>
    <scope>NUCLEOTIDE SEQUENCE [LARGE SCALE GENOMIC DNA]</scope>
    <source>
        <strain evidence="8 14">20160303005-1</strain>
    </source>
</reference>
<dbReference type="Proteomes" id="UP000518904">
    <property type="component" value="Unassembled WGS sequence"/>
</dbReference>